<dbReference type="GO" id="GO:0034587">
    <property type="term" value="P:piRNA processing"/>
    <property type="evidence" value="ECO:0007669"/>
    <property type="project" value="TreeGrafter"/>
</dbReference>
<dbReference type="GO" id="GO:0006072">
    <property type="term" value="P:glycerol-3-phosphate metabolic process"/>
    <property type="evidence" value="ECO:0007669"/>
    <property type="project" value="TreeGrafter"/>
</dbReference>
<dbReference type="GO" id="GO:0004366">
    <property type="term" value="F:glycerol-3-phosphate O-acyltransferase activity"/>
    <property type="evidence" value="ECO:0007669"/>
    <property type="project" value="TreeGrafter"/>
</dbReference>
<dbReference type="Proteomes" id="UP001178461">
    <property type="component" value="Chromosome 8"/>
</dbReference>
<gene>
    <name evidence="2" type="ORF">PODLI_1B006785</name>
</gene>
<dbReference type="AlphaFoldDB" id="A0AA35KU82"/>
<dbReference type="SMART" id="SM00563">
    <property type="entry name" value="PlsC"/>
    <property type="match status" value="1"/>
</dbReference>
<keyword evidence="2" id="KW-0808">Transferase</keyword>
<dbReference type="InterPro" id="IPR002123">
    <property type="entry name" value="Plipid/glycerol_acylTrfase"/>
</dbReference>
<evidence type="ECO:0000259" key="1">
    <source>
        <dbReference type="SMART" id="SM00563"/>
    </source>
</evidence>
<dbReference type="PANTHER" id="PTHR12563:SF15">
    <property type="entry name" value="GLYCEROL-3-PHOSPHATE ACYLTRANSFERASE 2, MITOCHONDRIAL"/>
    <property type="match status" value="1"/>
</dbReference>
<dbReference type="EMBL" id="OX395133">
    <property type="protein sequence ID" value="CAI5783333.1"/>
    <property type="molecule type" value="Genomic_DNA"/>
</dbReference>
<dbReference type="GO" id="GO:0019432">
    <property type="term" value="P:triglyceride biosynthetic process"/>
    <property type="evidence" value="ECO:0007669"/>
    <property type="project" value="TreeGrafter"/>
</dbReference>
<protein>
    <submittedName>
        <fullName evidence="2">Glycerol-3-phosphate acyltransferase 2, mitochondrial isoform X1</fullName>
    </submittedName>
</protein>
<name>A0AA35KU82_9SAUR</name>
<dbReference type="Pfam" id="PF19277">
    <property type="entry name" value="GPAT_C"/>
    <property type="match status" value="1"/>
</dbReference>
<dbReference type="Pfam" id="PF01553">
    <property type="entry name" value="Acyltransferase"/>
    <property type="match status" value="1"/>
</dbReference>
<dbReference type="GO" id="GO:0008654">
    <property type="term" value="P:phospholipid biosynthetic process"/>
    <property type="evidence" value="ECO:0007669"/>
    <property type="project" value="TreeGrafter"/>
</dbReference>
<evidence type="ECO:0000313" key="2">
    <source>
        <dbReference type="EMBL" id="CAI5783333.1"/>
    </source>
</evidence>
<proteinExistence type="predicted"/>
<dbReference type="InterPro" id="IPR022284">
    <property type="entry name" value="GPAT/DHAPAT"/>
</dbReference>
<keyword evidence="2" id="KW-0012">Acyltransferase</keyword>
<reference evidence="2" key="1">
    <citation type="submission" date="2022-12" db="EMBL/GenBank/DDBJ databases">
        <authorList>
            <person name="Alioto T."/>
            <person name="Alioto T."/>
            <person name="Gomez Garrido J."/>
        </authorList>
    </citation>
    <scope>NUCLEOTIDE SEQUENCE</scope>
</reference>
<dbReference type="InterPro" id="IPR045520">
    <property type="entry name" value="GPAT/DHAPAT_C"/>
</dbReference>
<feature type="domain" description="Phospholipid/glycerol acyltransferase" evidence="1">
    <location>
        <begin position="194"/>
        <end position="327"/>
    </location>
</feature>
<organism evidence="2 3">
    <name type="scientific">Podarcis lilfordi</name>
    <name type="common">Lilford's wall lizard</name>
    <dbReference type="NCBI Taxonomy" id="74358"/>
    <lineage>
        <taxon>Eukaryota</taxon>
        <taxon>Metazoa</taxon>
        <taxon>Chordata</taxon>
        <taxon>Craniata</taxon>
        <taxon>Vertebrata</taxon>
        <taxon>Euteleostomi</taxon>
        <taxon>Lepidosauria</taxon>
        <taxon>Squamata</taxon>
        <taxon>Bifurcata</taxon>
        <taxon>Unidentata</taxon>
        <taxon>Episquamata</taxon>
        <taxon>Laterata</taxon>
        <taxon>Lacertibaenia</taxon>
        <taxon>Lacertidae</taxon>
        <taxon>Podarcis</taxon>
    </lineage>
</organism>
<dbReference type="GO" id="GO:0031966">
    <property type="term" value="C:mitochondrial membrane"/>
    <property type="evidence" value="ECO:0007669"/>
    <property type="project" value="TreeGrafter"/>
</dbReference>
<sequence>MWEEAADIEMKTLDLDSEWKLGTVVPFLGKCRPFVGYCCQRCTPKSWEFFFHKNMISLGFCNVIKISEGNTRFRGWLVRRLCCFFTVCDWKICADTPSDLQKRIFHSKRVQDIVCQKVPQSKGDAPETSMPVPQWMQRIHSILCQIQSSVSPLLLRLSHWVLLKLLNQMFLGVIIHNGQLEMVRRAAEVPDVPVVFLSTHKSQLDRLLLQLLLISQGLGTPRVTCEYKTYPSKCRTLLALLGGVFLPQGVEQARDSEQGVLSRAVLASYVEEVLRSRQPLLIFLEEAFAGAPQVSASSREWLSLVFSAFHSGTVPDIMIVPIGISYDVAPDSGYRGKVSSTQTLSLWTSLWTICRAACRGLGCVRVDFAQPFSLQEYVANSLFRQSSSGKCLEELLLPEILGKRCSILDCEKLEQWSPGSKGIIALNTEQEILVYNLGLHTLSAGVSCSAIMAVQIMSALFLHKHKEGVFLSQLMQDFVWLTEEILLRSYDVGFSGQVRDVVLHALFLLRHCISLYHLSLGDVLVVPKKTDEAMTELSQHSTALLPVFIQEAVGVCAASALLVELLPYLGSPEQLRDVVLVQEELHNKTVLLVQLLPRDFLLCQPCQSLYNYCQVAVDKLIQCGLLVAEEMPSDVLVCDTAQKRFTKRLLWKATDDFADSDSDYSDETGNCCFKISQVENCSNFFVFLCCLLSPLLKTLERATVFLWEMESPQSESQYVEKLHCFLARKAKEDSSFECVCRTLTTISVRIYKELGVLREAVGQGEPILHLSETFRAKENQEKLEKFIQQFIYS</sequence>
<dbReference type="PANTHER" id="PTHR12563">
    <property type="entry name" value="GLYCEROL-3-PHOSPHATE ACYLTRANSFERASE"/>
    <property type="match status" value="1"/>
</dbReference>
<accession>A0AA35KU82</accession>
<dbReference type="GO" id="GO:0006631">
    <property type="term" value="P:fatty acid metabolic process"/>
    <property type="evidence" value="ECO:0007669"/>
    <property type="project" value="TreeGrafter"/>
</dbReference>
<evidence type="ECO:0000313" key="3">
    <source>
        <dbReference type="Proteomes" id="UP001178461"/>
    </source>
</evidence>
<keyword evidence="3" id="KW-1185">Reference proteome</keyword>